<name>A0A382VSU5_9ZZZZ</name>
<feature type="non-terminal residue" evidence="1">
    <location>
        <position position="33"/>
    </location>
</feature>
<dbReference type="EMBL" id="UINC01154349">
    <property type="protein sequence ID" value="SVD49587.1"/>
    <property type="molecule type" value="Genomic_DNA"/>
</dbReference>
<organism evidence="1">
    <name type="scientific">marine metagenome</name>
    <dbReference type="NCBI Taxonomy" id="408172"/>
    <lineage>
        <taxon>unclassified sequences</taxon>
        <taxon>metagenomes</taxon>
        <taxon>ecological metagenomes</taxon>
    </lineage>
</organism>
<reference evidence="1" key="1">
    <citation type="submission" date="2018-05" db="EMBL/GenBank/DDBJ databases">
        <authorList>
            <person name="Lanie J.A."/>
            <person name="Ng W.-L."/>
            <person name="Kazmierczak K.M."/>
            <person name="Andrzejewski T.M."/>
            <person name="Davidsen T.M."/>
            <person name="Wayne K.J."/>
            <person name="Tettelin H."/>
            <person name="Glass J.I."/>
            <person name="Rusch D."/>
            <person name="Podicherti R."/>
            <person name="Tsui H.-C.T."/>
            <person name="Winkler M.E."/>
        </authorList>
    </citation>
    <scope>NUCLEOTIDE SEQUENCE</scope>
</reference>
<gene>
    <name evidence="1" type="ORF">METZ01_LOCUS402441</name>
</gene>
<accession>A0A382VSU5</accession>
<sequence length="33" mass="3853">MFIEIIWKNSNGDDLKALVPSDKVQNFVNQFLE</sequence>
<evidence type="ECO:0000313" key="1">
    <source>
        <dbReference type="EMBL" id="SVD49587.1"/>
    </source>
</evidence>
<protein>
    <submittedName>
        <fullName evidence="1">Uncharacterized protein</fullName>
    </submittedName>
</protein>
<proteinExistence type="predicted"/>
<dbReference type="AlphaFoldDB" id="A0A382VSU5"/>